<dbReference type="NCBIfam" id="NF040581">
    <property type="entry name" value="cas_Crn1"/>
    <property type="match status" value="1"/>
</dbReference>
<reference evidence="2" key="2">
    <citation type="submission" date="2020-03" db="EMBL/GenBank/DDBJ databases">
        <title>Complete Genome Sequences of Extremely Thermoacidophilic, Metal-Mobilizing Type-Strain Members of the Archaeal Family Sulfolobaceae: Acidianus brierleyi DSM-1651T, Acidianus sulfidivorans DSM-18786T, Metallosphaera hakonensis DSM-7519T, and Metallosphaera prunae DSM-10039T.</title>
        <authorList>
            <person name="Counts J.A."/>
            <person name="Kelly R.M."/>
        </authorList>
    </citation>
    <scope>NUCLEOTIDE SEQUENCE [LARGE SCALE GENOMIC DNA]</scope>
    <source>
        <strain evidence="2">HO1-1</strain>
    </source>
</reference>
<dbReference type="GeneID" id="36836273"/>
<proteinExistence type="predicted"/>
<dbReference type="KEGG" id="mhk:DFR87_12980"/>
<accession>A0A2U9IWS8</accession>
<gene>
    <name evidence="1" type="ORF">DFR87_12980</name>
</gene>
<evidence type="ECO:0000313" key="1">
    <source>
        <dbReference type="EMBL" id="AWS00433.1"/>
    </source>
</evidence>
<sequence>MARLISTLGKSPGGIAETLLNLKDGKFVAPFDPSPVKVDELIVVKTKEVQESYYVLKAILLCCSGFTNLKPLELPFDDVTTPDDFVEVRETMRRLLRAGDFLDFTGGRKAISSAAVLAAREVGAHLVSTLISQEEYYVQNKIYNSVKERATRVYKREDCVSLICDLISKDSKTIVFF</sequence>
<evidence type="ECO:0000313" key="2">
    <source>
        <dbReference type="Proteomes" id="UP000247586"/>
    </source>
</evidence>
<reference evidence="1 2" key="1">
    <citation type="submission" date="2018-05" db="EMBL/GenBank/DDBJ databases">
        <title>Complete Genome Sequences of Extremely Thermoacidophilic, Metal-Mobilizing Type-Strain Members of the Archaeal Family Sulfolobaceae: Acidianus brierleyi DSM-1651T, Acidianus sulfidivorans DSM-18786T, Metallosphaera hakonensis DSM-7519T, and Metallosphaera prunae DSM-10039T.</title>
        <authorList>
            <person name="Counts J.A."/>
            <person name="Kelly R.M."/>
        </authorList>
    </citation>
    <scope>NUCLEOTIDE SEQUENCE [LARGE SCALE GENOMIC DNA]</scope>
    <source>
        <strain evidence="1 2">HO1-1</strain>
    </source>
</reference>
<dbReference type="EMBL" id="CP029287">
    <property type="protein sequence ID" value="AWS00433.1"/>
    <property type="molecule type" value="Genomic_DNA"/>
</dbReference>
<evidence type="ECO:0008006" key="3">
    <source>
        <dbReference type="Google" id="ProtNLM"/>
    </source>
</evidence>
<dbReference type="Proteomes" id="UP000247586">
    <property type="component" value="Chromosome"/>
</dbReference>
<protein>
    <recommendedName>
        <fullName evidence="3">CRISPR-associated protein</fullName>
    </recommendedName>
</protein>
<organism evidence="1 2">
    <name type="scientific">Metallosphaera hakonensis JCM 8857 = DSM 7519</name>
    <dbReference type="NCBI Taxonomy" id="1293036"/>
    <lineage>
        <taxon>Archaea</taxon>
        <taxon>Thermoproteota</taxon>
        <taxon>Thermoprotei</taxon>
        <taxon>Sulfolobales</taxon>
        <taxon>Sulfolobaceae</taxon>
        <taxon>Metallosphaera</taxon>
    </lineage>
</organism>
<dbReference type="AlphaFoldDB" id="A0A2U9IWS8"/>
<dbReference type="OrthoDB" id="37074at2157"/>
<keyword evidence="2" id="KW-1185">Reference proteome</keyword>
<name>A0A2U9IWS8_9CREN</name>
<dbReference type="RefSeq" id="WP_054837107.1">
    <property type="nucleotide sequence ID" value="NZ_BBBA01000024.1"/>
</dbReference>
<reference evidence="2" key="3">
    <citation type="submission" date="2020-03" db="EMBL/GenBank/DDBJ databases">
        <title>Sequencing and Assembly of Multiple Reported Metal-Biooxidizing Members of the Extremely Thermoacidophilic Archaeal Family Sulfolobaceae.</title>
        <authorList>
            <person name="Counts J.A."/>
            <person name="Kelly R.M."/>
        </authorList>
    </citation>
    <scope>NUCLEOTIDE SEQUENCE [LARGE SCALE GENOMIC DNA]</scope>
    <source>
        <strain evidence="2">HO1-1</strain>
    </source>
</reference>